<evidence type="ECO:0000256" key="5">
    <source>
        <dbReference type="ARBA" id="ARBA00022989"/>
    </source>
</evidence>
<dbReference type="CDD" id="cd18584">
    <property type="entry name" value="ABC_6TM_AarD_CydD"/>
    <property type="match status" value="1"/>
</dbReference>
<dbReference type="InterPro" id="IPR003439">
    <property type="entry name" value="ABC_transporter-like_ATP-bd"/>
</dbReference>
<feature type="transmembrane region" description="Helical" evidence="7">
    <location>
        <begin position="612"/>
        <end position="634"/>
    </location>
</feature>
<dbReference type="PANTHER" id="PTHR24221">
    <property type="entry name" value="ATP-BINDING CASSETTE SUB-FAMILY B"/>
    <property type="match status" value="1"/>
</dbReference>
<dbReference type="GO" id="GO:0016887">
    <property type="term" value="F:ATP hydrolysis activity"/>
    <property type="evidence" value="ECO:0007669"/>
    <property type="project" value="InterPro"/>
</dbReference>
<name>A0A365YQE7_9MICC</name>
<reference evidence="10 11" key="1">
    <citation type="submission" date="2018-01" db="EMBL/GenBank/DDBJ databases">
        <title>Glutamicibacter soli strain NHPC-3 Whole genome sequence and assembly.</title>
        <authorList>
            <person name="Choudhury P."/>
            <person name="Gupta D."/>
            <person name="Sengupta K."/>
            <person name="Jawed A."/>
            <person name="Sultana N."/>
            <person name="Saha P."/>
        </authorList>
    </citation>
    <scope>NUCLEOTIDE SEQUENCE [LARGE SCALE GENOMIC DNA]</scope>
    <source>
        <strain evidence="10 11">NHPC-3</strain>
    </source>
</reference>
<feature type="transmembrane region" description="Helical" evidence="7">
    <location>
        <begin position="695"/>
        <end position="716"/>
    </location>
</feature>
<keyword evidence="11" id="KW-1185">Reference proteome</keyword>
<feature type="transmembrane region" description="Helical" evidence="7">
    <location>
        <begin position="157"/>
        <end position="178"/>
    </location>
</feature>
<feature type="transmembrane region" description="Helical" evidence="7">
    <location>
        <begin position="827"/>
        <end position="852"/>
    </location>
</feature>
<dbReference type="NCBIfam" id="TIGR02868">
    <property type="entry name" value="CydC"/>
    <property type="match status" value="1"/>
</dbReference>
<dbReference type="Pfam" id="PF00664">
    <property type="entry name" value="ABC_membrane"/>
    <property type="match status" value="2"/>
</dbReference>
<keyword evidence="4" id="KW-0067">ATP-binding</keyword>
<dbReference type="InterPro" id="IPR039421">
    <property type="entry name" value="Type_1_exporter"/>
</dbReference>
<dbReference type="InterPro" id="IPR036640">
    <property type="entry name" value="ABC1_TM_sf"/>
</dbReference>
<evidence type="ECO:0000313" key="10">
    <source>
        <dbReference type="EMBL" id="RBM04164.1"/>
    </source>
</evidence>
<evidence type="ECO:0000256" key="6">
    <source>
        <dbReference type="ARBA" id="ARBA00023136"/>
    </source>
</evidence>
<dbReference type="PROSITE" id="PS50893">
    <property type="entry name" value="ABC_TRANSPORTER_2"/>
    <property type="match status" value="2"/>
</dbReference>
<keyword evidence="5 7" id="KW-1133">Transmembrane helix</keyword>
<dbReference type="GO" id="GO:0005886">
    <property type="term" value="C:plasma membrane"/>
    <property type="evidence" value="ECO:0007669"/>
    <property type="project" value="UniProtKB-SubCell"/>
</dbReference>
<dbReference type="Gene3D" id="3.40.50.300">
    <property type="entry name" value="P-loop containing nucleotide triphosphate hydrolases"/>
    <property type="match status" value="2"/>
</dbReference>
<feature type="domain" description="ABC transmembrane type-1" evidence="9">
    <location>
        <begin position="583"/>
        <end position="819"/>
    </location>
</feature>
<dbReference type="AlphaFoldDB" id="A0A365YQE7"/>
<evidence type="ECO:0000256" key="7">
    <source>
        <dbReference type="SAM" id="Phobius"/>
    </source>
</evidence>
<feature type="transmembrane region" description="Helical" evidence="7">
    <location>
        <begin position="239"/>
        <end position="266"/>
    </location>
</feature>
<gene>
    <name evidence="10" type="primary">cydC</name>
    <name evidence="10" type="ORF">C1H84_02440</name>
</gene>
<keyword evidence="2 7" id="KW-0812">Transmembrane</keyword>
<comment type="subcellular location">
    <subcellularLocation>
        <location evidence="1">Cell membrane</location>
        <topology evidence="1">Multi-pass membrane protein</topology>
    </subcellularLocation>
</comment>
<feature type="transmembrane region" description="Helical" evidence="7">
    <location>
        <begin position="583"/>
        <end position="606"/>
    </location>
</feature>
<evidence type="ECO:0000259" key="8">
    <source>
        <dbReference type="PROSITE" id="PS50893"/>
    </source>
</evidence>
<sequence>MRTPRFLPRELIAPRQIVVLTVFSVLKTAGLVLAAYGLGQWIANMASGTGNTPALLVLAAAGVLGRAAGVWGLNTGARRMGLGAKERMRATLVRTAASRPGIVPADSADHSVPVTATLASHGIDKLDDYFTKFIPALIGAMVLPALLGIYILSLDWISAVVLLLTIPLVPVFMALIGLHTQDTLAASQSKLDALAHQMYELAQGLPALLGLGRARRHGNAIAAVSEKYRQATMANLKTVFLSSFWLELISTLSVAVLAVMIGVRLVGGSMDLAPGLIILILAPELFSALREVGSAYHAADDGLASYQRYQAITAEQENHQILSLVPATPGSLLELRDVSIGYRAGEPVHEHLDLTLMPGERKLLSTASGTGKTTVLRLVAEASTSDNSFDAARVSGQVYVGSQLAVISQHPQFNAATGEAQLAQDVPDAEERLVAELAARLELETMLPRQIAEYSPGELRRLEVLRAVLRLHSVPDCRLLLADEPTAHLDMANAAAVRQVLAELPAGTAVLVASHDPLLAANPSQASEKGAPQASQPARDFVNRQAAAPSAQASAAPTASAGPAPRFNPLRELFSGYAPARKAAVYGTLGILCAVALSALSGWLIVESSYQPAILHLTVAFVMVRTLGIGRAAFRYLEQLAIHDAVLGYAGALREKIWTSMVANPARWGLVSRSSVVLRFLLAEVDELRDLLARVLFPPIQAVAVWAAGIAVLFYIQPAFGWAALAAGLLLAFPGRWLVRRVEGLHLARQLAHRLNVNQAVLGILRNQGALRAYGSLARVLDKLAIAESENTSAARRHALGQGLAPALGALLTGALAVAFAELSTSSASFTALAVLMALALGESATAALSAVQQGRALKELTTTLASRGVGGSAAEGQAGLRETSPAGAPAVRGFVLEDVSLGYGPQAPVIEQLTARIEPGQWTALTGPSGSGKSTVLTALLGALPLEGGRLAALDADGREHQFAAANLDSVAWCPQEAHLFDSTLRRNLLLGAADEVQVSDDQLQDVLQQVGLGGWLAEQPGGLDTRIGSGGHRLSGGQRCKLAVARALVGGHQVILLDEPTAHLGQDESVELMQTLRGALEGRTVVLITHDEQLARECQGQIRLQAKLAPAS</sequence>
<protein>
    <submittedName>
        <fullName evidence="10">Thiol reductant ABC exporter subunit CydC</fullName>
    </submittedName>
</protein>
<dbReference type="InterPro" id="IPR003593">
    <property type="entry name" value="AAA+_ATPase"/>
</dbReference>
<dbReference type="PROSITE" id="PS50929">
    <property type="entry name" value="ABC_TM1F"/>
    <property type="match status" value="2"/>
</dbReference>
<feature type="transmembrane region" description="Helical" evidence="7">
    <location>
        <begin position="54"/>
        <end position="73"/>
    </location>
</feature>
<dbReference type="GO" id="GO:0140359">
    <property type="term" value="F:ABC-type transporter activity"/>
    <property type="evidence" value="ECO:0007669"/>
    <property type="project" value="InterPro"/>
</dbReference>
<feature type="domain" description="ABC transmembrane type-1" evidence="9">
    <location>
        <begin position="18"/>
        <end position="301"/>
    </location>
</feature>
<comment type="caution">
    <text evidence="10">The sequence shown here is derived from an EMBL/GenBank/DDBJ whole genome shotgun (WGS) entry which is preliminary data.</text>
</comment>
<dbReference type="RefSeq" id="WP_113606444.1">
    <property type="nucleotide sequence ID" value="NZ_POAF01000001.1"/>
</dbReference>
<keyword evidence="3" id="KW-0547">Nucleotide-binding</keyword>
<feature type="domain" description="ABC transporter" evidence="8">
    <location>
        <begin position="895"/>
        <end position="1113"/>
    </location>
</feature>
<evidence type="ECO:0000256" key="2">
    <source>
        <dbReference type="ARBA" id="ARBA00022692"/>
    </source>
</evidence>
<dbReference type="PANTHER" id="PTHR24221:SF654">
    <property type="entry name" value="ATP-BINDING CASSETTE SUB-FAMILY B MEMBER 6"/>
    <property type="match status" value="1"/>
</dbReference>
<evidence type="ECO:0000256" key="4">
    <source>
        <dbReference type="ARBA" id="ARBA00022840"/>
    </source>
</evidence>
<dbReference type="InterPro" id="IPR011527">
    <property type="entry name" value="ABC1_TM_dom"/>
</dbReference>
<evidence type="ECO:0000313" key="11">
    <source>
        <dbReference type="Proteomes" id="UP000252167"/>
    </source>
</evidence>
<dbReference type="SUPFAM" id="SSF90123">
    <property type="entry name" value="ABC transporter transmembrane region"/>
    <property type="match status" value="2"/>
</dbReference>
<organism evidence="10 11">
    <name type="scientific">Glutamicibacter soli</name>
    <dbReference type="NCBI Taxonomy" id="453836"/>
    <lineage>
        <taxon>Bacteria</taxon>
        <taxon>Bacillati</taxon>
        <taxon>Actinomycetota</taxon>
        <taxon>Actinomycetes</taxon>
        <taxon>Micrococcales</taxon>
        <taxon>Micrococcaceae</taxon>
        <taxon>Glutamicibacter</taxon>
    </lineage>
</organism>
<evidence type="ECO:0000256" key="3">
    <source>
        <dbReference type="ARBA" id="ARBA00022741"/>
    </source>
</evidence>
<feature type="transmembrane region" description="Helical" evidence="7">
    <location>
        <begin position="133"/>
        <end position="151"/>
    </location>
</feature>
<evidence type="ECO:0000256" key="1">
    <source>
        <dbReference type="ARBA" id="ARBA00004651"/>
    </source>
</evidence>
<dbReference type="InterPro" id="IPR027417">
    <property type="entry name" value="P-loop_NTPase"/>
</dbReference>
<feature type="transmembrane region" description="Helical" evidence="7">
    <location>
        <begin position="20"/>
        <end position="42"/>
    </location>
</feature>
<dbReference type="InterPro" id="IPR017871">
    <property type="entry name" value="ABC_transporter-like_CS"/>
</dbReference>
<dbReference type="InterPro" id="IPR014223">
    <property type="entry name" value="ABC_CydC/D"/>
</dbReference>
<proteinExistence type="predicted"/>
<dbReference type="PROSITE" id="PS00211">
    <property type="entry name" value="ABC_TRANSPORTER_1"/>
    <property type="match status" value="1"/>
</dbReference>
<dbReference type="Pfam" id="PF00005">
    <property type="entry name" value="ABC_tran"/>
    <property type="match status" value="2"/>
</dbReference>
<dbReference type="SUPFAM" id="SSF52540">
    <property type="entry name" value="P-loop containing nucleoside triphosphate hydrolases"/>
    <property type="match status" value="2"/>
</dbReference>
<dbReference type="EMBL" id="POAF01000001">
    <property type="protein sequence ID" value="RBM04164.1"/>
    <property type="molecule type" value="Genomic_DNA"/>
</dbReference>
<dbReference type="GO" id="GO:0045454">
    <property type="term" value="P:cell redox homeostasis"/>
    <property type="evidence" value="ECO:0007669"/>
    <property type="project" value="InterPro"/>
</dbReference>
<dbReference type="Gene3D" id="1.20.1560.10">
    <property type="entry name" value="ABC transporter type 1, transmembrane domain"/>
    <property type="match status" value="2"/>
</dbReference>
<evidence type="ECO:0000259" key="9">
    <source>
        <dbReference type="PROSITE" id="PS50929"/>
    </source>
</evidence>
<keyword evidence="6 7" id="KW-0472">Membrane</keyword>
<feature type="transmembrane region" description="Helical" evidence="7">
    <location>
        <begin position="803"/>
        <end position="821"/>
    </location>
</feature>
<dbReference type="Proteomes" id="UP000252167">
    <property type="component" value="Unassembled WGS sequence"/>
</dbReference>
<dbReference type="GO" id="GO:0034775">
    <property type="term" value="P:glutathione transmembrane transport"/>
    <property type="evidence" value="ECO:0007669"/>
    <property type="project" value="InterPro"/>
</dbReference>
<feature type="domain" description="ABC transporter" evidence="8">
    <location>
        <begin position="333"/>
        <end position="554"/>
    </location>
</feature>
<dbReference type="SMART" id="SM00382">
    <property type="entry name" value="AAA"/>
    <property type="match status" value="2"/>
</dbReference>
<dbReference type="GO" id="GO:0005524">
    <property type="term" value="F:ATP binding"/>
    <property type="evidence" value="ECO:0007669"/>
    <property type="project" value="UniProtKB-KW"/>
</dbReference>
<accession>A0A365YQE7</accession>